<dbReference type="NCBIfam" id="NF007530">
    <property type="entry name" value="PRK10146.1"/>
    <property type="match status" value="1"/>
</dbReference>
<dbReference type="InterPro" id="IPR050832">
    <property type="entry name" value="Bact_Acetyltransf"/>
</dbReference>
<evidence type="ECO:0000256" key="1">
    <source>
        <dbReference type="ARBA" id="ARBA00022679"/>
    </source>
</evidence>
<name>A0A0F6BAE4_SALT1</name>
<dbReference type="SUPFAM" id="SSF55729">
    <property type="entry name" value="Acyl-CoA N-acyltransferases (Nat)"/>
    <property type="match status" value="1"/>
</dbReference>
<proteinExistence type="predicted"/>
<evidence type="ECO:0000259" key="3">
    <source>
        <dbReference type="PROSITE" id="PS51186"/>
    </source>
</evidence>
<dbReference type="Proteomes" id="UP000002695">
    <property type="component" value="Chromosome"/>
</dbReference>
<evidence type="ECO:0000313" key="5">
    <source>
        <dbReference type="Proteomes" id="UP000002695"/>
    </source>
</evidence>
<organism evidence="4 5">
    <name type="scientific">Salmonella typhimurium (strain 14028s / SGSC 2262)</name>
    <dbReference type="NCBI Taxonomy" id="588858"/>
    <lineage>
        <taxon>Bacteria</taxon>
        <taxon>Pseudomonadati</taxon>
        <taxon>Pseudomonadota</taxon>
        <taxon>Gammaproteobacteria</taxon>
        <taxon>Enterobacterales</taxon>
        <taxon>Enterobacteriaceae</taxon>
        <taxon>Salmonella</taxon>
    </lineage>
</organism>
<evidence type="ECO:0000313" key="4">
    <source>
        <dbReference type="EMBL" id="ACY91496.1"/>
    </source>
</evidence>
<sequence length="180" mass="20930">MAARYPPFNCHRINNDGSLLQSGERWLILMRRREDVMPVCELRHATTEDTDSVYALICELLKNELDYQAFRDGFAANLLDPNVHYRLALRNGEVVGMISLHMQFHLHHANWIGEIQELVVLPPMRGQKIGSQLLAWAEEEARQAGAELTELSTNIKRRDAHRFYLREGYKQSHFRFTKAL</sequence>
<reference evidence="4 5" key="1">
    <citation type="journal article" date="2010" name="J. Bacteriol.">
        <title>Short-term signatures of evolutionary change in the Salmonella enterica serovar typhimurium 14028 genome.</title>
        <authorList>
            <person name="Jarvik T."/>
            <person name="Smillie C."/>
            <person name="Groisman E.A."/>
            <person name="Ochman H."/>
        </authorList>
    </citation>
    <scope>NUCLEOTIDE SEQUENCE [LARGE SCALE GENOMIC DNA]</scope>
    <source>
        <strain evidence="5">14028s / SGSC 2262</strain>
    </source>
</reference>
<feature type="domain" description="N-acetyltransferase" evidence="3">
    <location>
        <begin position="40"/>
        <end position="180"/>
    </location>
</feature>
<gene>
    <name evidence="4" type="primary">phnO</name>
    <name evidence="4" type="ordered locus">STM14_5157</name>
</gene>
<dbReference type="InterPro" id="IPR016181">
    <property type="entry name" value="Acyl_CoA_acyltransferase"/>
</dbReference>
<accession>A0A0F6BAE4</accession>
<dbReference type="PROSITE" id="PS51186">
    <property type="entry name" value="GNAT"/>
    <property type="match status" value="1"/>
</dbReference>
<dbReference type="GO" id="GO:0016747">
    <property type="term" value="F:acyltransferase activity, transferring groups other than amino-acyl groups"/>
    <property type="evidence" value="ECO:0007669"/>
    <property type="project" value="InterPro"/>
</dbReference>
<dbReference type="InterPro" id="IPR000182">
    <property type="entry name" value="GNAT_dom"/>
</dbReference>
<dbReference type="KEGG" id="seo:STM14_5157"/>
<keyword evidence="1" id="KW-0808">Transferase</keyword>
<dbReference type="PANTHER" id="PTHR43877">
    <property type="entry name" value="AMINOALKYLPHOSPHONATE N-ACETYLTRANSFERASE-RELATED-RELATED"/>
    <property type="match status" value="1"/>
</dbReference>
<dbReference type="CDD" id="cd04301">
    <property type="entry name" value="NAT_SF"/>
    <property type="match status" value="1"/>
</dbReference>
<protein>
    <submittedName>
        <fullName evidence="4">Aminoalkylphosphonic acid N-acetyltransferase</fullName>
    </submittedName>
</protein>
<dbReference type="PATRIC" id="fig|588858.6.peg.4666"/>
<dbReference type="EMBL" id="CP001363">
    <property type="protein sequence ID" value="ACY91496.1"/>
    <property type="molecule type" value="Genomic_DNA"/>
</dbReference>
<keyword evidence="5" id="KW-1185">Reference proteome</keyword>
<dbReference type="PANTHER" id="PTHR43877:SF2">
    <property type="entry name" value="AMINOALKYLPHOSPHONATE N-ACETYLTRANSFERASE-RELATED"/>
    <property type="match status" value="1"/>
</dbReference>
<dbReference type="HOGENOM" id="CLU_013985_34_6_6"/>
<keyword evidence="2" id="KW-0012">Acyltransferase</keyword>
<dbReference type="Gene3D" id="3.40.630.30">
    <property type="match status" value="1"/>
</dbReference>
<evidence type="ECO:0000256" key="2">
    <source>
        <dbReference type="ARBA" id="ARBA00023315"/>
    </source>
</evidence>
<dbReference type="AlphaFoldDB" id="A0A0F6BAE4"/>
<dbReference type="Pfam" id="PF00583">
    <property type="entry name" value="Acetyltransf_1"/>
    <property type="match status" value="1"/>
</dbReference>